<sequence length="51" mass="6213">MRHYRFYGRSKVSKSYVSYILSTVFFEKRKKINIAKMRYEKTNYIGILKGL</sequence>
<dbReference type="EMBL" id="GBXM01056681">
    <property type="protein sequence ID" value="JAH51896.1"/>
    <property type="molecule type" value="Transcribed_RNA"/>
</dbReference>
<dbReference type="AlphaFoldDB" id="A0A0E9TE86"/>
<evidence type="ECO:0000313" key="1">
    <source>
        <dbReference type="EMBL" id="JAH51896.1"/>
    </source>
</evidence>
<name>A0A0E9TE86_ANGAN</name>
<reference evidence="1" key="1">
    <citation type="submission" date="2014-11" db="EMBL/GenBank/DDBJ databases">
        <authorList>
            <person name="Amaro Gonzalez C."/>
        </authorList>
    </citation>
    <scope>NUCLEOTIDE SEQUENCE</scope>
</reference>
<reference evidence="1" key="2">
    <citation type="journal article" date="2015" name="Fish Shellfish Immunol.">
        <title>Early steps in the European eel (Anguilla anguilla)-Vibrio vulnificus interaction in the gills: Role of the RtxA13 toxin.</title>
        <authorList>
            <person name="Callol A."/>
            <person name="Pajuelo D."/>
            <person name="Ebbesson L."/>
            <person name="Teles M."/>
            <person name="MacKenzie S."/>
            <person name="Amaro C."/>
        </authorList>
    </citation>
    <scope>NUCLEOTIDE SEQUENCE</scope>
</reference>
<organism evidence="1">
    <name type="scientific">Anguilla anguilla</name>
    <name type="common">European freshwater eel</name>
    <name type="synonym">Muraena anguilla</name>
    <dbReference type="NCBI Taxonomy" id="7936"/>
    <lineage>
        <taxon>Eukaryota</taxon>
        <taxon>Metazoa</taxon>
        <taxon>Chordata</taxon>
        <taxon>Craniata</taxon>
        <taxon>Vertebrata</taxon>
        <taxon>Euteleostomi</taxon>
        <taxon>Actinopterygii</taxon>
        <taxon>Neopterygii</taxon>
        <taxon>Teleostei</taxon>
        <taxon>Anguilliformes</taxon>
        <taxon>Anguillidae</taxon>
        <taxon>Anguilla</taxon>
    </lineage>
</organism>
<protein>
    <submittedName>
        <fullName evidence="1">Uncharacterized protein</fullName>
    </submittedName>
</protein>
<accession>A0A0E9TE86</accession>
<proteinExistence type="predicted"/>